<dbReference type="InterPro" id="IPR050891">
    <property type="entry name" value="TatD-type_Hydrolase"/>
</dbReference>
<evidence type="ECO:0000256" key="1">
    <source>
        <dbReference type="ARBA" id="ARBA00009275"/>
    </source>
</evidence>
<gene>
    <name evidence="6" type="ORF">TrVE_jg2853</name>
</gene>
<dbReference type="GO" id="GO:0005829">
    <property type="term" value="C:cytosol"/>
    <property type="evidence" value="ECO:0007669"/>
    <property type="project" value="TreeGrafter"/>
</dbReference>
<dbReference type="EMBL" id="BRXX01000119">
    <property type="protein sequence ID" value="GMH91737.1"/>
    <property type="molecule type" value="Genomic_DNA"/>
</dbReference>
<evidence type="ECO:0000313" key="7">
    <source>
        <dbReference type="Proteomes" id="UP001165160"/>
    </source>
</evidence>
<keyword evidence="7" id="KW-1185">Reference proteome</keyword>
<dbReference type="PANTHER" id="PTHR10060:SF15">
    <property type="entry name" value="DEOXYRIBONUCLEASE TATDN1"/>
    <property type="match status" value="1"/>
</dbReference>
<feature type="binding site" evidence="5">
    <location>
        <position position="253"/>
    </location>
    <ligand>
        <name>a divalent metal cation</name>
        <dbReference type="ChEBI" id="CHEBI:60240"/>
        <label>1</label>
    </ligand>
</feature>
<dbReference type="InterPro" id="IPR018228">
    <property type="entry name" value="DNase_TatD-rel_CS"/>
</dbReference>
<sequence length="328" mass="36407">MSSLSDSQSSDFDSTKYIDIGANLLDSKFQGIYNGSQKHPPDLDVVLSRSLANYPRPDGTLDPQAPCQRIIITAGSLSESLSSLSLCSSINSKTNFPSTSTTCGFHPTRSNEFTPAMEQFILDHHRSISAFGELGLDYDRLEFADKDIQLSSLNSQLSIISSLSSSHSIKKPLFLHSRSCSSDLYDILLSYKISNGLDTLNGVVHSYDDSIELALKYISLGLYIGLNGCSFRTDSNVEVVRGLPLERLMLETDAPWCDIRKSHEGWEFVGEVWEEVKEKKWKEGCRVKNRNEPGAITRVAEVLAGIKGISVEEVRKVCGENSMNLFFR</sequence>
<comment type="similarity">
    <text evidence="1">Belongs to the metallo-dependent hydrolases superfamily. TatD-type hydrolase family.</text>
</comment>
<dbReference type="InterPro" id="IPR001130">
    <property type="entry name" value="TatD-like"/>
</dbReference>
<feature type="binding site" evidence="5">
    <location>
        <position position="176"/>
    </location>
    <ligand>
        <name>a divalent metal cation</name>
        <dbReference type="ChEBI" id="CHEBI:60240"/>
        <label>2</label>
    </ligand>
</feature>
<evidence type="ECO:0000256" key="5">
    <source>
        <dbReference type="PIRSR" id="PIRSR005902-1"/>
    </source>
</evidence>
<dbReference type="InterPro" id="IPR032466">
    <property type="entry name" value="Metal_Hydrolase"/>
</dbReference>
<reference evidence="7" key="1">
    <citation type="journal article" date="2023" name="Commun. Biol.">
        <title>Genome analysis of Parmales, the sister group of diatoms, reveals the evolutionary specialization of diatoms from phago-mixotrophs to photoautotrophs.</title>
        <authorList>
            <person name="Ban H."/>
            <person name="Sato S."/>
            <person name="Yoshikawa S."/>
            <person name="Yamada K."/>
            <person name="Nakamura Y."/>
            <person name="Ichinomiya M."/>
            <person name="Sato N."/>
            <person name="Blanc-Mathieu R."/>
            <person name="Endo H."/>
            <person name="Kuwata A."/>
            <person name="Ogata H."/>
        </authorList>
    </citation>
    <scope>NUCLEOTIDE SEQUENCE [LARGE SCALE GENOMIC DNA]</scope>
    <source>
        <strain evidence="7">NIES 3699</strain>
    </source>
</reference>
<dbReference type="PIRSF" id="PIRSF005902">
    <property type="entry name" value="DNase_TatD"/>
    <property type="match status" value="1"/>
</dbReference>
<dbReference type="Proteomes" id="UP001165160">
    <property type="component" value="Unassembled WGS sequence"/>
</dbReference>
<keyword evidence="3 5" id="KW-0479">Metal-binding</keyword>
<accession>A0A9W7BJV6</accession>
<evidence type="ECO:0000256" key="2">
    <source>
        <dbReference type="ARBA" id="ARBA00022722"/>
    </source>
</evidence>
<proteinExistence type="inferred from homology"/>
<keyword evidence="4" id="KW-0378">Hydrolase</keyword>
<dbReference type="SUPFAM" id="SSF51556">
    <property type="entry name" value="Metallo-dependent hydrolases"/>
    <property type="match status" value="1"/>
</dbReference>
<dbReference type="GO" id="GO:0008296">
    <property type="term" value="F:3'-5'-DNA exonuclease activity"/>
    <property type="evidence" value="ECO:0007669"/>
    <property type="project" value="TreeGrafter"/>
</dbReference>
<dbReference type="AlphaFoldDB" id="A0A9W7BJV6"/>
<dbReference type="Gene3D" id="3.20.20.140">
    <property type="entry name" value="Metal-dependent hydrolases"/>
    <property type="match status" value="1"/>
</dbReference>
<feature type="binding site" evidence="5">
    <location>
        <position position="133"/>
    </location>
    <ligand>
        <name>a divalent metal cation</name>
        <dbReference type="ChEBI" id="CHEBI:60240"/>
        <label>1</label>
    </ligand>
</feature>
<comment type="caution">
    <text evidence="6">The sequence shown here is derived from an EMBL/GenBank/DDBJ whole genome shotgun (WGS) entry which is preliminary data.</text>
</comment>
<dbReference type="GO" id="GO:0046872">
    <property type="term" value="F:metal ion binding"/>
    <property type="evidence" value="ECO:0007669"/>
    <property type="project" value="UniProtKB-KW"/>
</dbReference>
<feature type="binding site" evidence="5">
    <location>
        <position position="205"/>
    </location>
    <ligand>
        <name>a divalent metal cation</name>
        <dbReference type="ChEBI" id="CHEBI:60240"/>
        <label>2</label>
    </ligand>
</feature>
<dbReference type="CDD" id="cd01310">
    <property type="entry name" value="TatD_DNAse"/>
    <property type="match status" value="1"/>
</dbReference>
<evidence type="ECO:0000256" key="3">
    <source>
        <dbReference type="ARBA" id="ARBA00022723"/>
    </source>
</evidence>
<evidence type="ECO:0000256" key="4">
    <source>
        <dbReference type="ARBA" id="ARBA00022801"/>
    </source>
</evidence>
<organism evidence="6 7">
    <name type="scientific">Triparma verrucosa</name>
    <dbReference type="NCBI Taxonomy" id="1606542"/>
    <lineage>
        <taxon>Eukaryota</taxon>
        <taxon>Sar</taxon>
        <taxon>Stramenopiles</taxon>
        <taxon>Ochrophyta</taxon>
        <taxon>Bolidophyceae</taxon>
        <taxon>Parmales</taxon>
        <taxon>Triparmaceae</taxon>
        <taxon>Triparma</taxon>
    </lineage>
</organism>
<dbReference type="PROSITE" id="PS01091">
    <property type="entry name" value="TATD_3"/>
    <property type="match status" value="1"/>
</dbReference>
<dbReference type="PANTHER" id="PTHR10060">
    <property type="entry name" value="TATD FAMILY DEOXYRIBONUCLEASE"/>
    <property type="match status" value="1"/>
</dbReference>
<dbReference type="Pfam" id="PF01026">
    <property type="entry name" value="TatD_DNase"/>
    <property type="match status" value="1"/>
</dbReference>
<name>A0A9W7BJV6_9STRA</name>
<protein>
    <submittedName>
        <fullName evidence="6">Uncharacterized protein</fullName>
    </submittedName>
</protein>
<keyword evidence="2" id="KW-0540">Nuclease</keyword>
<evidence type="ECO:0000313" key="6">
    <source>
        <dbReference type="EMBL" id="GMH91737.1"/>
    </source>
</evidence>